<accession>A0A9P7VHC9</accession>
<dbReference type="AlphaFoldDB" id="A0A9P7VHC9"/>
<dbReference type="RefSeq" id="XP_043034561.1">
    <property type="nucleotide sequence ID" value="XM_043177882.1"/>
</dbReference>
<feature type="region of interest" description="Disordered" evidence="1">
    <location>
        <begin position="1"/>
        <end position="20"/>
    </location>
</feature>
<name>A0A9P7VHC9_9AGAR</name>
<organism evidence="2 3">
    <name type="scientific">Guyanagaster necrorhizus</name>
    <dbReference type="NCBI Taxonomy" id="856835"/>
    <lineage>
        <taxon>Eukaryota</taxon>
        <taxon>Fungi</taxon>
        <taxon>Dikarya</taxon>
        <taxon>Basidiomycota</taxon>
        <taxon>Agaricomycotina</taxon>
        <taxon>Agaricomycetes</taxon>
        <taxon>Agaricomycetidae</taxon>
        <taxon>Agaricales</taxon>
        <taxon>Marasmiineae</taxon>
        <taxon>Physalacriaceae</taxon>
        <taxon>Guyanagaster</taxon>
    </lineage>
</organism>
<evidence type="ECO:0000256" key="1">
    <source>
        <dbReference type="SAM" id="MobiDB-lite"/>
    </source>
</evidence>
<proteinExistence type="predicted"/>
<reference evidence="2" key="1">
    <citation type="submission" date="2020-11" db="EMBL/GenBank/DDBJ databases">
        <title>Adaptations for nitrogen fixation in a non-lichenized fungal sporocarp promotes dispersal by wood-feeding termites.</title>
        <authorList>
            <consortium name="DOE Joint Genome Institute"/>
            <person name="Koch R.A."/>
            <person name="Yoon G."/>
            <person name="Arayal U."/>
            <person name="Lail K."/>
            <person name="Amirebrahimi M."/>
            <person name="Labutti K."/>
            <person name="Lipzen A."/>
            <person name="Riley R."/>
            <person name="Barry K."/>
            <person name="Henrissat B."/>
            <person name="Grigoriev I.V."/>
            <person name="Herr J.R."/>
            <person name="Aime M.C."/>
        </authorList>
    </citation>
    <scope>NUCLEOTIDE SEQUENCE</scope>
    <source>
        <strain evidence="2">MCA 3950</strain>
    </source>
</reference>
<comment type="caution">
    <text evidence="2">The sequence shown here is derived from an EMBL/GenBank/DDBJ whole genome shotgun (WGS) entry which is preliminary data.</text>
</comment>
<dbReference type="Proteomes" id="UP000812287">
    <property type="component" value="Unassembled WGS sequence"/>
</dbReference>
<evidence type="ECO:0000313" key="2">
    <source>
        <dbReference type="EMBL" id="KAG7441061.1"/>
    </source>
</evidence>
<evidence type="ECO:0000313" key="3">
    <source>
        <dbReference type="Proteomes" id="UP000812287"/>
    </source>
</evidence>
<dbReference type="EMBL" id="MU250564">
    <property type="protein sequence ID" value="KAG7441061.1"/>
    <property type="molecule type" value="Genomic_DNA"/>
</dbReference>
<keyword evidence="3" id="KW-1185">Reference proteome</keyword>
<sequence>MFSADQEQSDARNIDNAERDGIIHGRGETVTVTGRQTIVLPSSLPSTTTAELAAGDSYDLSRTSSKSVTLSSRYRWKGPHIALGAPTRYLPTGRCCAHGPRKMSMLHLLPRRALSETFLRSVVGCIDYRAERARQRGGQNHREYPVVKMREGGCSVSDIFGPGGEATAGGTSGLASSSSTPG</sequence>
<protein>
    <submittedName>
        <fullName evidence="2">Uncharacterized protein</fullName>
    </submittedName>
</protein>
<feature type="compositionally biased region" description="Basic and acidic residues" evidence="1">
    <location>
        <begin position="9"/>
        <end position="20"/>
    </location>
</feature>
<gene>
    <name evidence="2" type="ORF">BT62DRAFT_1012096</name>
</gene>
<dbReference type="GeneID" id="66100169"/>